<reference evidence="2 3" key="1">
    <citation type="submission" date="2021-06" db="EMBL/GenBank/DDBJ databases">
        <title>Caerostris extrusa draft genome.</title>
        <authorList>
            <person name="Kono N."/>
            <person name="Arakawa K."/>
        </authorList>
    </citation>
    <scope>NUCLEOTIDE SEQUENCE [LARGE SCALE GENOMIC DNA]</scope>
</reference>
<sequence>MRTPKTRETVSLSAHGTKHIESNAVLFITVACLTGPKVGGGVGGGDGGTNSPSPKGNFHHQMEVGGGFTNPSSRLNWVPGTPWIEQTVHWEVYSVCALLPE</sequence>
<dbReference type="EMBL" id="BPLR01015853">
    <property type="protein sequence ID" value="GIY79183.1"/>
    <property type="molecule type" value="Genomic_DNA"/>
</dbReference>
<dbReference type="PROSITE" id="PS51257">
    <property type="entry name" value="PROKAR_LIPOPROTEIN"/>
    <property type="match status" value="1"/>
</dbReference>
<feature type="region of interest" description="Disordered" evidence="1">
    <location>
        <begin position="39"/>
        <end position="65"/>
    </location>
</feature>
<feature type="compositionally biased region" description="Gly residues" evidence="1">
    <location>
        <begin position="39"/>
        <end position="48"/>
    </location>
</feature>
<protein>
    <submittedName>
        <fullName evidence="2">Uncharacterized protein</fullName>
    </submittedName>
</protein>
<keyword evidence="3" id="KW-1185">Reference proteome</keyword>
<evidence type="ECO:0000313" key="2">
    <source>
        <dbReference type="EMBL" id="GIY79183.1"/>
    </source>
</evidence>
<evidence type="ECO:0000256" key="1">
    <source>
        <dbReference type="SAM" id="MobiDB-lite"/>
    </source>
</evidence>
<proteinExistence type="predicted"/>
<accession>A0AAV4WAB0</accession>
<evidence type="ECO:0000313" key="3">
    <source>
        <dbReference type="Proteomes" id="UP001054945"/>
    </source>
</evidence>
<dbReference type="Proteomes" id="UP001054945">
    <property type="component" value="Unassembled WGS sequence"/>
</dbReference>
<name>A0AAV4WAB0_CAEEX</name>
<comment type="caution">
    <text evidence="2">The sequence shown here is derived from an EMBL/GenBank/DDBJ whole genome shotgun (WGS) entry which is preliminary data.</text>
</comment>
<dbReference type="AlphaFoldDB" id="A0AAV4WAB0"/>
<organism evidence="2 3">
    <name type="scientific">Caerostris extrusa</name>
    <name type="common">Bark spider</name>
    <name type="synonym">Caerostris bankana</name>
    <dbReference type="NCBI Taxonomy" id="172846"/>
    <lineage>
        <taxon>Eukaryota</taxon>
        <taxon>Metazoa</taxon>
        <taxon>Ecdysozoa</taxon>
        <taxon>Arthropoda</taxon>
        <taxon>Chelicerata</taxon>
        <taxon>Arachnida</taxon>
        <taxon>Araneae</taxon>
        <taxon>Araneomorphae</taxon>
        <taxon>Entelegynae</taxon>
        <taxon>Araneoidea</taxon>
        <taxon>Araneidae</taxon>
        <taxon>Caerostris</taxon>
    </lineage>
</organism>
<gene>
    <name evidence="2" type="ORF">CEXT_145801</name>
</gene>